<accession>A0ABR3EIA1</accession>
<proteinExistence type="predicted"/>
<reference evidence="1 2" key="1">
    <citation type="submission" date="2024-02" db="EMBL/GenBank/DDBJ databases">
        <title>A draft genome for the cacao thread blight pathogen Marasmius crinis-equi.</title>
        <authorList>
            <person name="Cohen S.P."/>
            <person name="Baruah I.K."/>
            <person name="Amoako-Attah I."/>
            <person name="Bukari Y."/>
            <person name="Meinhardt L.W."/>
            <person name="Bailey B.A."/>
        </authorList>
    </citation>
    <scope>NUCLEOTIDE SEQUENCE [LARGE SCALE GENOMIC DNA]</scope>
    <source>
        <strain evidence="1 2">GH-76</strain>
    </source>
</reference>
<comment type="caution">
    <text evidence="1">The sequence shown here is derived from an EMBL/GenBank/DDBJ whole genome shotgun (WGS) entry which is preliminary data.</text>
</comment>
<sequence length="177" mass="20711">ILKLATLYFSSEEPTVADVIPAIDKIDTFFTTRVWEMDTGPNESSLYDVSFALKVSLMCAKRTLNKYYALTDASSVYRIAMILHPQYKLSYFREQKWESEWINEAHRLTQEVYENRYHDRLDLLEAYRKKDTKAAESTNAKSFTARNMFVRKTASMSVEERNELDRFLSSDIEAVDD</sequence>
<gene>
    <name evidence="1" type="ORF">V5O48_019496</name>
</gene>
<evidence type="ECO:0000313" key="2">
    <source>
        <dbReference type="Proteomes" id="UP001465976"/>
    </source>
</evidence>
<name>A0ABR3EIA1_9AGAR</name>
<dbReference type="EMBL" id="JBAHYK010005113">
    <property type="protein sequence ID" value="KAL0562589.1"/>
    <property type="molecule type" value="Genomic_DNA"/>
</dbReference>
<keyword evidence="2" id="KW-1185">Reference proteome</keyword>
<protein>
    <submittedName>
        <fullName evidence="1">Uncharacterized protein</fullName>
    </submittedName>
</protein>
<dbReference type="Proteomes" id="UP001465976">
    <property type="component" value="Unassembled WGS sequence"/>
</dbReference>
<feature type="non-terminal residue" evidence="1">
    <location>
        <position position="1"/>
    </location>
</feature>
<feature type="non-terminal residue" evidence="1">
    <location>
        <position position="177"/>
    </location>
</feature>
<evidence type="ECO:0000313" key="1">
    <source>
        <dbReference type="EMBL" id="KAL0562589.1"/>
    </source>
</evidence>
<organism evidence="1 2">
    <name type="scientific">Marasmius crinis-equi</name>
    <dbReference type="NCBI Taxonomy" id="585013"/>
    <lineage>
        <taxon>Eukaryota</taxon>
        <taxon>Fungi</taxon>
        <taxon>Dikarya</taxon>
        <taxon>Basidiomycota</taxon>
        <taxon>Agaricomycotina</taxon>
        <taxon>Agaricomycetes</taxon>
        <taxon>Agaricomycetidae</taxon>
        <taxon>Agaricales</taxon>
        <taxon>Marasmiineae</taxon>
        <taxon>Marasmiaceae</taxon>
        <taxon>Marasmius</taxon>
    </lineage>
</organism>